<dbReference type="Gene3D" id="1.10.4080.10">
    <property type="entry name" value="ADP-ribosylation/Crystallin J1"/>
    <property type="match status" value="2"/>
</dbReference>
<comment type="catalytic activity">
    <reaction evidence="11">
        <text>alpha-NAD(+) + H2O = ADP-D-ribose + nicotinamide + H(+)</text>
        <dbReference type="Rhea" id="RHEA:68792"/>
        <dbReference type="ChEBI" id="CHEBI:15377"/>
        <dbReference type="ChEBI" id="CHEBI:15378"/>
        <dbReference type="ChEBI" id="CHEBI:17154"/>
        <dbReference type="ChEBI" id="CHEBI:57967"/>
        <dbReference type="ChEBI" id="CHEBI:77017"/>
    </reaction>
</comment>
<dbReference type="EC" id="3.2.1.143" evidence="2"/>
<dbReference type="SUPFAM" id="SSF101478">
    <property type="entry name" value="ADP-ribosylglycohydrolase"/>
    <property type="match status" value="1"/>
</dbReference>
<dbReference type="GO" id="GO:0004649">
    <property type="term" value="F:poly(ADP-ribose) glycohydrolase activity"/>
    <property type="evidence" value="ECO:0007669"/>
    <property type="project" value="UniProtKB-EC"/>
</dbReference>
<evidence type="ECO:0000256" key="3">
    <source>
        <dbReference type="ARBA" id="ARBA00022801"/>
    </source>
</evidence>
<evidence type="ECO:0000256" key="5">
    <source>
        <dbReference type="ARBA" id="ARBA00042398"/>
    </source>
</evidence>
<evidence type="ECO:0000256" key="12">
    <source>
        <dbReference type="PIRSR" id="PIRSR605502-1"/>
    </source>
</evidence>
<keyword evidence="12" id="KW-0479">Metal-binding</keyword>
<name>A0A7R9J421_TIMCA</name>
<keyword evidence="3" id="KW-0378">Hydrolase</keyword>
<proteinExistence type="inferred from homology"/>
<evidence type="ECO:0000256" key="7">
    <source>
        <dbReference type="ARBA" id="ARBA00042722"/>
    </source>
</evidence>
<evidence type="ECO:0000256" key="6">
    <source>
        <dbReference type="ARBA" id="ARBA00042471"/>
    </source>
</evidence>
<feature type="binding site" evidence="12">
    <location>
        <position position="368"/>
    </location>
    <ligand>
        <name>Mg(2+)</name>
        <dbReference type="ChEBI" id="CHEBI:18420"/>
        <label>1</label>
    </ligand>
</feature>
<feature type="binding site" evidence="12">
    <location>
        <position position="365"/>
    </location>
    <ligand>
        <name>Mg(2+)</name>
        <dbReference type="ChEBI" id="CHEBI:18420"/>
        <label>1</label>
    </ligand>
</feature>
<dbReference type="InterPro" id="IPR036705">
    <property type="entry name" value="Ribosyl_crysJ1_sf"/>
</dbReference>
<dbReference type="GO" id="GO:0046872">
    <property type="term" value="F:metal ion binding"/>
    <property type="evidence" value="ECO:0007669"/>
    <property type="project" value="UniProtKB-KW"/>
</dbReference>
<dbReference type="InterPro" id="IPR005502">
    <property type="entry name" value="Ribosyl_crysJ1"/>
</dbReference>
<dbReference type="GO" id="GO:0005634">
    <property type="term" value="C:nucleus"/>
    <property type="evidence" value="ECO:0007669"/>
    <property type="project" value="TreeGrafter"/>
</dbReference>
<reference evidence="13" key="1">
    <citation type="submission" date="2020-11" db="EMBL/GenBank/DDBJ databases">
        <authorList>
            <person name="Tran Van P."/>
        </authorList>
    </citation>
    <scope>NUCLEOTIDE SEQUENCE</scope>
</reference>
<comment type="similarity">
    <text evidence="1">Belongs to the ADP-ribosylglycohydrolase family.</text>
</comment>
<dbReference type="PANTHER" id="PTHR16222:SF24">
    <property type="entry name" value="ADP-RIBOSYLHYDROLASE ARH3"/>
    <property type="match status" value="1"/>
</dbReference>
<evidence type="ECO:0000256" key="1">
    <source>
        <dbReference type="ARBA" id="ARBA00010702"/>
    </source>
</evidence>
<evidence type="ECO:0000313" key="13">
    <source>
        <dbReference type="EMBL" id="CAD7572314.1"/>
    </source>
</evidence>
<evidence type="ECO:0000256" key="4">
    <source>
        <dbReference type="ARBA" id="ARBA00041057"/>
    </source>
</evidence>
<evidence type="ECO:0000256" key="9">
    <source>
        <dbReference type="ARBA" id="ARBA00043187"/>
    </source>
</evidence>
<dbReference type="EMBL" id="OE180946">
    <property type="protein sequence ID" value="CAD7572314.1"/>
    <property type="molecule type" value="Genomic_DNA"/>
</dbReference>
<comment type="cofactor">
    <cofactor evidence="12">
        <name>Mg(2+)</name>
        <dbReference type="ChEBI" id="CHEBI:18420"/>
    </cofactor>
    <text evidence="12">Binds 2 magnesium ions per subunit.</text>
</comment>
<organism evidence="13">
    <name type="scientific">Timema californicum</name>
    <name type="common">California timema</name>
    <name type="synonym">Walking stick</name>
    <dbReference type="NCBI Taxonomy" id="61474"/>
    <lineage>
        <taxon>Eukaryota</taxon>
        <taxon>Metazoa</taxon>
        <taxon>Ecdysozoa</taxon>
        <taxon>Arthropoda</taxon>
        <taxon>Hexapoda</taxon>
        <taxon>Insecta</taxon>
        <taxon>Pterygota</taxon>
        <taxon>Neoptera</taxon>
        <taxon>Polyneoptera</taxon>
        <taxon>Phasmatodea</taxon>
        <taxon>Timematodea</taxon>
        <taxon>Timematoidea</taxon>
        <taxon>Timematidae</taxon>
        <taxon>Timema</taxon>
    </lineage>
</organism>
<feature type="binding site" evidence="12">
    <location>
        <position position="367"/>
    </location>
    <ligand>
        <name>Mg(2+)</name>
        <dbReference type="ChEBI" id="CHEBI:18420"/>
        <label>1</label>
    </ligand>
</feature>
<dbReference type="PANTHER" id="PTHR16222">
    <property type="entry name" value="ADP-RIBOSYLGLYCOHYDROLASE"/>
    <property type="match status" value="1"/>
</dbReference>
<sequence>MVLFAVDCSNFLSILFSEGGYCKKCIHFIRAPVKQYTDDTAMTKCIAESLITRRNYDPDDLAKRSLEEYKSQTESSSAWREVCALINSEFKTLDEKKKKGVWFVKEYFGDKNRGYGQQIVEVFHKLRVQKFIDPYGPAKEQFEGTGSYGNGAAMRTAPIALFCHKNYEELLDTARKCAELTHTHKQGYNGAILQWIHRLKLSVCRRNVSLLDVLSARCIVMALIVVAHSKRAGEYIVCISRVEEWSARRDFVERGVFTMWPRPVTFLGVAPSDRASGLKEESANLDLEDPTPYQTQLKHMQRLLSKEGGAHDEEIQTVLGNRIAALYSVPTAIFCFLRAQECIEGIQVDDPFRRTLQYAISLGGDTDTIASMAGAIAGAFYGYDAINTSLQKHCELLDQVVKYADDLFKFISA</sequence>
<keyword evidence="12" id="KW-0460">Magnesium</keyword>
<protein>
    <recommendedName>
        <fullName evidence="4">ADP-ribosylhydrolase ARH3</fullName>
        <ecNumber evidence="2">3.2.1.143</ecNumber>
    </recommendedName>
    <alternativeName>
        <fullName evidence="5">ADP-ribose glycohydrolase ARH3</fullName>
    </alternativeName>
    <alternativeName>
        <fullName evidence="6">ADP-ribosylhydrolase 3</fullName>
    </alternativeName>
    <alternativeName>
        <fullName evidence="9">O-acetyl-ADP-ribose deacetylase ARH3</fullName>
    </alternativeName>
    <alternativeName>
        <fullName evidence="10">Poly(ADP-ribose) glycohydrolase ARH3</fullName>
    </alternativeName>
    <alternativeName>
        <fullName evidence="8">[Protein ADP-ribosylarginine] hydrolase-like protein 2</fullName>
    </alternativeName>
    <alternativeName>
        <fullName evidence="7">[Protein ADP-ribosylserine] hydrolase</fullName>
    </alternativeName>
</protein>
<evidence type="ECO:0000256" key="10">
    <source>
        <dbReference type="ARBA" id="ARBA00043193"/>
    </source>
</evidence>
<dbReference type="InterPro" id="IPR050792">
    <property type="entry name" value="ADP-ribosylglycohydrolase"/>
</dbReference>
<evidence type="ECO:0000256" key="11">
    <source>
        <dbReference type="ARBA" id="ARBA00049015"/>
    </source>
</evidence>
<evidence type="ECO:0000256" key="8">
    <source>
        <dbReference type="ARBA" id="ARBA00042850"/>
    </source>
</evidence>
<evidence type="ECO:0000256" key="2">
    <source>
        <dbReference type="ARBA" id="ARBA00012255"/>
    </source>
</evidence>
<dbReference type="AlphaFoldDB" id="A0A7R9J421"/>
<gene>
    <name evidence="13" type="ORF">TCMB3V08_LOCUS4967</name>
</gene>
<dbReference type="Pfam" id="PF03747">
    <property type="entry name" value="ADP_ribosyl_GH"/>
    <property type="match status" value="2"/>
</dbReference>
<accession>A0A7R9J421</accession>
<dbReference type="GO" id="GO:0005739">
    <property type="term" value="C:mitochondrion"/>
    <property type="evidence" value="ECO:0007669"/>
    <property type="project" value="TreeGrafter"/>
</dbReference>